<dbReference type="GO" id="GO:0007165">
    <property type="term" value="P:signal transduction"/>
    <property type="evidence" value="ECO:0007669"/>
    <property type="project" value="UniProtKB-KW"/>
</dbReference>
<protein>
    <recommendedName>
        <fullName evidence="2">histidine kinase</fullName>
        <ecNumber evidence="2">2.7.13.3</ecNumber>
    </recommendedName>
</protein>
<evidence type="ECO:0000256" key="4">
    <source>
        <dbReference type="ARBA" id="ARBA00022679"/>
    </source>
</evidence>
<dbReference type="SUPFAM" id="SSF55785">
    <property type="entry name" value="PYP-like sensor domain (PAS domain)"/>
    <property type="match status" value="2"/>
</dbReference>
<dbReference type="Gene3D" id="1.10.287.950">
    <property type="entry name" value="Methyl-accepting chemotaxis protein"/>
    <property type="match status" value="1"/>
</dbReference>
<dbReference type="Pfam" id="PF08447">
    <property type="entry name" value="PAS_3"/>
    <property type="match status" value="2"/>
</dbReference>
<dbReference type="InterPro" id="IPR001610">
    <property type="entry name" value="PAC"/>
</dbReference>
<dbReference type="InterPro" id="IPR035965">
    <property type="entry name" value="PAS-like_dom_sf"/>
</dbReference>
<dbReference type="InterPro" id="IPR000700">
    <property type="entry name" value="PAS-assoc_C"/>
</dbReference>
<dbReference type="NCBIfam" id="TIGR00229">
    <property type="entry name" value="sensory_box"/>
    <property type="match status" value="1"/>
</dbReference>
<dbReference type="PANTHER" id="PTHR43304:SF1">
    <property type="entry name" value="PAC DOMAIN-CONTAINING PROTEIN"/>
    <property type="match status" value="1"/>
</dbReference>
<dbReference type="InterPro" id="IPR000014">
    <property type="entry name" value="PAS"/>
</dbReference>
<evidence type="ECO:0000313" key="11">
    <source>
        <dbReference type="Proteomes" id="UP000064137"/>
    </source>
</evidence>
<dbReference type="Proteomes" id="UP000064137">
    <property type="component" value="Chromosome"/>
</dbReference>
<evidence type="ECO:0000256" key="2">
    <source>
        <dbReference type="ARBA" id="ARBA00012438"/>
    </source>
</evidence>
<dbReference type="InterPro" id="IPR052162">
    <property type="entry name" value="Sensor_kinase/Photoreceptor"/>
</dbReference>
<sequence>MSLLQHSAVLRGIRAAITAINAPQQAIGPELLQGPAAIRELGQALQPLLKQQQDQQLQMQELQQDIQDLTARLANREAEVQLLKTRFDLVNRASSEGLWDMEVVAGDPVNPRNAFWWSDQFRALLGFRNESDFPNELGSWASRLHPEDSQPTLDAFARHLNDRSGRTPYDVEYRVATKSGEYRWFRASGETLRDGQGTPLRVAGSLRDIHDQRMKDEELDVTLTRFDLSREMLNDGIWDMAVIAGDPVNPKNPFWWSPQFRRLLGFETVEEFPDVLDSWASRLHPEDKQRSIDAFGAHLNDRSGQTPFDITYRLKLKNGEYRWFRARGQTRRTANGMPVRVVGALTDIHASYEQEALREQQQAQHQSMEENLFKLTEIVSSIQGIAAQTNLLALNAAIEAARAGEAGRGFAVVADEVRKLATRTAEATQHAADMIKR</sequence>
<keyword evidence="6" id="KW-0807">Transducer</keyword>
<keyword evidence="3" id="KW-0597">Phosphoprotein</keyword>
<reference evidence="10 11" key="1">
    <citation type="submission" date="2016-01" db="EMBL/GenBank/DDBJ databases">
        <title>Annotation of Pseudomonas oryzihabitans USDA-ARS-USMARC-56511.</title>
        <authorList>
            <person name="Harhay G.P."/>
            <person name="Harhay D.M."/>
            <person name="Smith T.P.L."/>
            <person name="Bono J.L."/>
            <person name="Heaton M.P."/>
            <person name="Clawson M.L."/>
            <person name="Chitko-Mckown C.G."/>
            <person name="Capik S.F."/>
            <person name="DeDonder K.D."/>
            <person name="Apley M.D."/>
            <person name="Lubbers B.V."/>
            <person name="White B.J."/>
            <person name="Larson R.L."/>
        </authorList>
    </citation>
    <scope>NUCLEOTIDE SEQUENCE [LARGE SCALE GENOMIC DNA]</scope>
    <source>
        <strain evidence="10 11">USDA-ARS-USMARC-56511</strain>
    </source>
</reference>
<evidence type="ECO:0000313" key="10">
    <source>
        <dbReference type="EMBL" id="ALZ83889.1"/>
    </source>
</evidence>
<dbReference type="EC" id="2.7.13.3" evidence="2"/>
<dbReference type="Gene3D" id="3.30.450.20">
    <property type="entry name" value="PAS domain"/>
    <property type="match status" value="2"/>
</dbReference>
<dbReference type="KEGG" id="por:APT59_06575"/>
<keyword evidence="4" id="KW-0808">Transferase</keyword>
<evidence type="ECO:0000256" key="1">
    <source>
        <dbReference type="ARBA" id="ARBA00000085"/>
    </source>
</evidence>
<evidence type="ECO:0000256" key="3">
    <source>
        <dbReference type="ARBA" id="ARBA00022553"/>
    </source>
</evidence>
<dbReference type="AlphaFoldDB" id="A0A0U4NZ28"/>
<dbReference type="PANTHER" id="PTHR43304">
    <property type="entry name" value="PHYTOCHROME-LIKE PROTEIN CPH1"/>
    <property type="match status" value="1"/>
</dbReference>
<evidence type="ECO:0000259" key="9">
    <source>
        <dbReference type="PROSITE" id="PS50113"/>
    </source>
</evidence>
<dbReference type="SMART" id="SM00086">
    <property type="entry name" value="PAC"/>
    <property type="match status" value="2"/>
</dbReference>
<name>A0A0U4NZ28_9PSED</name>
<feature type="coiled-coil region" evidence="7">
    <location>
        <begin position="52"/>
        <end position="86"/>
    </location>
</feature>
<evidence type="ECO:0000259" key="8">
    <source>
        <dbReference type="PROSITE" id="PS50111"/>
    </source>
</evidence>
<dbReference type="GO" id="GO:0004673">
    <property type="term" value="F:protein histidine kinase activity"/>
    <property type="evidence" value="ECO:0007669"/>
    <property type="project" value="UniProtKB-EC"/>
</dbReference>
<dbReference type="SUPFAM" id="SSF58104">
    <property type="entry name" value="Methyl-accepting chemotaxis protein (MCP) signaling domain"/>
    <property type="match status" value="1"/>
</dbReference>
<dbReference type="PROSITE" id="PS50111">
    <property type="entry name" value="CHEMOTAXIS_TRANSDUC_2"/>
    <property type="match status" value="1"/>
</dbReference>
<feature type="domain" description="PAC" evidence="9">
    <location>
        <begin position="169"/>
        <end position="221"/>
    </location>
</feature>
<dbReference type="EMBL" id="CP013987">
    <property type="protein sequence ID" value="ALZ83889.1"/>
    <property type="molecule type" value="Genomic_DNA"/>
</dbReference>
<proteinExistence type="predicted"/>
<keyword evidence="5" id="KW-0418">Kinase</keyword>
<dbReference type="Pfam" id="PF00015">
    <property type="entry name" value="MCPsignal"/>
    <property type="match status" value="1"/>
</dbReference>
<organism evidence="10 11">
    <name type="scientific">Pseudomonas oryzihabitans</name>
    <dbReference type="NCBI Taxonomy" id="47885"/>
    <lineage>
        <taxon>Bacteria</taxon>
        <taxon>Pseudomonadati</taxon>
        <taxon>Pseudomonadota</taxon>
        <taxon>Gammaproteobacteria</taxon>
        <taxon>Pseudomonadales</taxon>
        <taxon>Pseudomonadaceae</taxon>
        <taxon>Pseudomonas</taxon>
    </lineage>
</organism>
<feature type="domain" description="Methyl-accepting transducer" evidence="8">
    <location>
        <begin position="366"/>
        <end position="437"/>
    </location>
</feature>
<dbReference type="GO" id="GO:0006935">
    <property type="term" value="P:chemotaxis"/>
    <property type="evidence" value="ECO:0007669"/>
    <property type="project" value="UniProtKB-ARBA"/>
</dbReference>
<dbReference type="PROSITE" id="PS50113">
    <property type="entry name" value="PAC"/>
    <property type="match status" value="2"/>
</dbReference>
<comment type="catalytic activity">
    <reaction evidence="1">
        <text>ATP + protein L-histidine = ADP + protein N-phospho-L-histidine.</text>
        <dbReference type="EC" id="2.7.13.3"/>
    </reaction>
</comment>
<dbReference type="InterPro" id="IPR004089">
    <property type="entry name" value="MCPsignal_dom"/>
</dbReference>
<accession>A0A0U4NZ28</accession>
<evidence type="ECO:0000256" key="6">
    <source>
        <dbReference type="PROSITE-ProRule" id="PRU00284"/>
    </source>
</evidence>
<dbReference type="OrthoDB" id="9807021at2"/>
<gene>
    <name evidence="10" type="ORF">APT59_06575</name>
</gene>
<evidence type="ECO:0000256" key="7">
    <source>
        <dbReference type="SAM" id="Coils"/>
    </source>
</evidence>
<dbReference type="CDD" id="cd00130">
    <property type="entry name" value="PAS"/>
    <property type="match status" value="2"/>
</dbReference>
<keyword evidence="7" id="KW-0175">Coiled coil</keyword>
<dbReference type="GO" id="GO:0016020">
    <property type="term" value="C:membrane"/>
    <property type="evidence" value="ECO:0007669"/>
    <property type="project" value="InterPro"/>
</dbReference>
<feature type="domain" description="PAC" evidence="9">
    <location>
        <begin position="308"/>
        <end position="360"/>
    </location>
</feature>
<evidence type="ECO:0000256" key="5">
    <source>
        <dbReference type="ARBA" id="ARBA00022777"/>
    </source>
</evidence>
<dbReference type="InterPro" id="IPR013655">
    <property type="entry name" value="PAS_fold_3"/>
</dbReference>